<dbReference type="InterPro" id="IPR009875">
    <property type="entry name" value="PilZ_domain"/>
</dbReference>
<dbReference type="EMBL" id="JAHVAH010000001">
    <property type="protein sequence ID" value="MBW0144844.1"/>
    <property type="molecule type" value="Genomic_DNA"/>
</dbReference>
<sequence>MRMYHDNVAKNRAEKRSHVLMTCELEAGDTCKTVKLRNLSAHGAMVEDDTLPLVGTQVLFKKGDIRATGTVVWARIKRAGIKFDTLVPADQIKRHVPKARPKPQPKSDRPGLKAKPLTAAERRAAEHYFWGDPLIPPTR</sequence>
<keyword evidence="4" id="KW-1185">Reference proteome</keyword>
<evidence type="ECO:0000256" key="1">
    <source>
        <dbReference type="SAM" id="MobiDB-lite"/>
    </source>
</evidence>
<dbReference type="Pfam" id="PF07238">
    <property type="entry name" value="PilZ"/>
    <property type="match status" value="1"/>
</dbReference>
<accession>A0ABS6V5K2</accession>
<gene>
    <name evidence="3" type="ORF">KTQ36_05980</name>
</gene>
<feature type="compositionally biased region" description="Basic residues" evidence="1">
    <location>
        <begin position="94"/>
        <end position="103"/>
    </location>
</feature>
<feature type="domain" description="PilZ" evidence="2">
    <location>
        <begin position="11"/>
        <end position="93"/>
    </location>
</feature>
<dbReference type="Proteomes" id="UP000698028">
    <property type="component" value="Unassembled WGS sequence"/>
</dbReference>
<evidence type="ECO:0000313" key="3">
    <source>
        <dbReference type="EMBL" id="MBW0144844.1"/>
    </source>
</evidence>
<organism evidence="3 4">
    <name type="scientific">Sphingomicrobium clamense</name>
    <dbReference type="NCBI Taxonomy" id="2851013"/>
    <lineage>
        <taxon>Bacteria</taxon>
        <taxon>Pseudomonadati</taxon>
        <taxon>Pseudomonadota</taxon>
        <taxon>Alphaproteobacteria</taxon>
        <taxon>Sphingomonadales</taxon>
        <taxon>Sphingomonadaceae</taxon>
        <taxon>Sphingomicrobium</taxon>
    </lineage>
</organism>
<proteinExistence type="predicted"/>
<evidence type="ECO:0000313" key="4">
    <source>
        <dbReference type="Proteomes" id="UP000698028"/>
    </source>
</evidence>
<evidence type="ECO:0000259" key="2">
    <source>
        <dbReference type="Pfam" id="PF07238"/>
    </source>
</evidence>
<comment type="caution">
    <text evidence="3">The sequence shown here is derived from an EMBL/GenBank/DDBJ whole genome shotgun (WGS) entry which is preliminary data.</text>
</comment>
<feature type="region of interest" description="Disordered" evidence="1">
    <location>
        <begin position="92"/>
        <end position="117"/>
    </location>
</feature>
<reference evidence="3 4" key="1">
    <citation type="submission" date="2021-07" db="EMBL/GenBank/DDBJ databases">
        <title>The draft genome sequence of Sphingomicrobium sp. B8.</title>
        <authorList>
            <person name="Mu L."/>
        </authorList>
    </citation>
    <scope>NUCLEOTIDE SEQUENCE [LARGE SCALE GENOMIC DNA]</scope>
    <source>
        <strain evidence="3 4">B8</strain>
    </source>
</reference>
<name>A0ABS6V5K2_9SPHN</name>
<protein>
    <submittedName>
        <fullName evidence="3">PilZ domain-containing protein</fullName>
    </submittedName>
</protein>